<dbReference type="PANTHER" id="PTHR43428:SF1">
    <property type="entry name" value="ARSENATE REDUCTASE"/>
    <property type="match status" value="1"/>
</dbReference>
<dbReference type="GO" id="GO:0003700">
    <property type="term" value="F:DNA-binding transcription factor activity"/>
    <property type="evidence" value="ECO:0007669"/>
    <property type="project" value="InterPro"/>
</dbReference>
<dbReference type="InterPro" id="IPR000835">
    <property type="entry name" value="HTH_MarR-typ"/>
</dbReference>
<gene>
    <name evidence="3" type="ORF">EG850_08885</name>
</gene>
<dbReference type="SMART" id="SM00347">
    <property type="entry name" value="HTH_MARR"/>
    <property type="match status" value="1"/>
</dbReference>
<evidence type="ECO:0000313" key="3">
    <source>
        <dbReference type="EMBL" id="RRJ86449.1"/>
    </source>
</evidence>
<dbReference type="InterPro" id="IPR011991">
    <property type="entry name" value="ArsR-like_HTH"/>
</dbReference>
<dbReference type="Pfam" id="PF01022">
    <property type="entry name" value="HTH_5"/>
    <property type="match status" value="1"/>
</dbReference>
<dbReference type="InterPro" id="IPR001845">
    <property type="entry name" value="HTH_ArsR_DNA-bd_dom"/>
</dbReference>
<dbReference type="SUPFAM" id="SSF52788">
    <property type="entry name" value="Phosphotyrosine protein phosphatases I"/>
    <property type="match status" value="1"/>
</dbReference>
<keyword evidence="4" id="KW-1185">Reference proteome</keyword>
<dbReference type="PROSITE" id="PS50987">
    <property type="entry name" value="HTH_ARSR_2"/>
    <property type="match status" value="1"/>
</dbReference>
<dbReference type="InterPro" id="IPR023485">
    <property type="entry name" value="Ptyr_pPase"/>
</dbReference>
<evidence type="ECO:0000313" key="4">
    <source>
        <dbReference type="Proteomes" id="UP000274391"/>
    </source>
</evidence>
<dbReference type="GO" id="GO:0046685">
    <property type="term" value="P:response to arsenic-containing substance"/>
    <property type="evidence" value="ECO:0007669"/>
    <property type="project" value="UniProtKB-KW"/>
</dbReference>
<name>A0A3P3VYE5_9MICO</name>
<dbReference type="CDD" id="cd00090">
    <property type="entry name" value="HTH_ARSR"/>
    <property type="match status" value="1"/>
</dbReference>
<dbReference type="OrthoDB" id="9784339at2"/>
<reference evidence="3 4" key="1">
    <citation type="submission" date="2018-11" db="EMBL/GenBank/DDBJ databases">
        <title>YIM 102482-1 draft genome.</title>
        <authorList>
            <person name="Li G."/>
            <person name="Jiang Y."/>
        </authorList>
    </citation>
    <scope>NUCLEOTIDE SEQUENCE [LARGE SCALE GENOMIC DNA]</scope>
    <source>
        <strain evidence="3 4">YIM 102482-1</strain>
    </source>
</reference>
<dbReference type="PANTHER" id="PTHR43428">
    <property type="entry name" value="ARSENATE REDUCTASE"/>
    <property type="match status" value="1"/>
</dbReference>
<dbReference type="RefSeq" id="WP_124972639.1">
    <property type="nucleotide sequence ID" value="NZ_RQVS01000009.1"/>
</dbReference>
<dbReference type="InterPro" id="IPR036390">
    <property type="entry name" value="WH_DNA-bd_sf"/>
</dbReference>
<dbReference type="Gene3D" id="3.40.50.2300">
    <property type="match status" value="1"/>
</dbReference>
<dbReference type="InterPro" id="IPR036196">
    <property type="entry name" value="Ptyr_pPase_sf"/>
</dbReference>
<feature type="domain" description="HTH arsR-type" evidence="2">
    <location>
        <begin position="3"/>
        <end position="101"/>
    </location>
</feature>
<proteinExistence type="predicted"/>
<protein>
    <submittedName>
        <fullName evidence="3">ArsR family transcriptional regulator</fullName>
    </submittedName>
</protein>
<dbReference type="SUPFAM" id="SSF46785">
    <property type="entry name" value="Winged helix' DNA-binding domain"/>
    <property type="match status" value="1"/>
</dbReference>
<evidence type="ECO:0000259" key="2">
    <source>
        <dbReference type="PROSITE" id="PS50987"/>
    </source>
</evidence>
<dbReference type="Proteomes" id="UP000274391">
    <property type="component" value="Unassembled WGS sequence"/>
</dbReference>
<comment type="caution">
    <text evidence="3">The sequence shown here is derived from an EMBL/GenBank/DDBJ whole genome shotgun (WGS) entry which is preliminary data.</text>
</comment>
<dbReference type="Pfam" id="PF01451">
    <property type="entry name" value="LMWPc"/>
    <property type="match status" value="1"/>
</dbReference>
<organism evidence="3 4">
    <name type="scientific">Gulosibacter macacae</name>
    <dbReference type="NCBI Taxonomy" id="2488791"/>
    <lineage>
        <taxon>Bacteria</taxon>
        <taxon>Bacillati</taxon>
        <taxon>Actinomycetota</taxon>
        <taxon>Actinomycetes</taxon>
        <taxon>Micrococcales</taxon>
        <taxon>Microbacteriaceae</taxon>
        <taxon>Gulosibacter</taxon>
    </lineage>
</organism>
<dbReference type="SMART" id="SM00226">
    <property type="entry name" value="LMWPc"/>
    <property type="match status" value="1"/>
</dbReference>
<evidence type="ECO:0000256" key="1">
    <source>
        <dbReference type="ARBA" id="ARBA00022849"/>
    </source>
</evidence>
<keyword evidence="1" id="KW-0059">Arsenical resistance</keyword>
<dbReference type="InterPro" id="IPR036388">
    <property type="entry name" value="WH-like_DNA-bd_sf"/>
</dbReference>
<sequence length="226" mass="24493">MNIERFEALSIRAARHAALSDVTRLQIVEMLTLSDRSSSELGEMLSIPSNLLAHHLKQLVDAGLVTKRRSEGDRRRVYFTLNDIHGLATGPLTREHIVAGRVVFVCSANTARSHLAAAAWRQHSSVPTISGGTAPGERINPAAIAAANRHGLAILDVSPRKLDVHAQAHDLIVTVCDRAHEELAGADWAHWSVPDPVTADSDRAFDAATIELVARVERLAEHVEAA</sequence>
<dbReference type="Gene3D" id="1.10.10.10">
    <property type="entry name" value="Winged helix-like DNA-binding domain superfamily/Winged helix DNA-binding domain"/>
    <property type="match status" value="1"/>
</dbReference>
<accession>A0A3P3VYE5</accession>
<dbReference type="SMART" id="SM00418">
    <property type="entry name" value="HTH_ARSR"/>
    <property type="match status" value="1"/>
</dbReference>
<dbReference type="AlphaFoldDB" id="A0A3P3VYE5"/>
<dbReference type="EMBL" id="RQVS01000009">
    <property type="protein sequence ID" value="RRJ86449.1"/>
    <property type="molecule type" value="Genomic_DNA"/>
</dbReference>